<evidence type="ECO:0000256" key="3">
    <source>
        <dbReference type="ARBA" id="ARBA00023002"/>
    </source>
</evidence>
<dbReference type="SMART" id="SM00822">
    <property type="entry name" value="PKS_KR"/>
    <property type="match status" value="1"/>
</dbReference>
<dbReference type="InterPro" id="IPR052178">
    <property type="entry name" value="Sec_Metab_Biosynth_SDR"/>
</dbReference>
<keyword evidence="2" id="KW-0521">NADP</keyword>
<dbReference type="Proteomes" id="UP000696413">
    <property type="component" value="Unassembled WGS sequence"/>
</dbReference>
<dbReference type="PANTHER" id="PTHR43618:SF8">
    <property type="entry name" value="7ALPHA-HYDROXYSTEROID DEHYDROGENASE"/>
    <property type="match status" value="1"/>
</dbReference>
<dbReference type="InterPro" id="IPR036291">
    <property type="entry name" value="NAD(P)-bd_dom_sf"/>
</dbReference>
<reference evidence="5 6" key="1">
    <citation type="submission" date="2021-05" db="EMBL/GenBank/DDBJ databases">
        <title>Draft Genome Sequences of Clinical Respiratory Isolates of Mycobacterium goodii Recovered in Ireland.</title>
        <authorList>
            <person name="Flanagan P.R."/>
            <person name="Mok S."/>
            <person name="Roycroft E."/>
            <person name="Rogers T.R."/>
            <person name="Fitzgibbon M."/>
        </authorList>
    </citation>
    <scope>NUCLEOTIDE SEQUENCE [LARGE SCALE GENOMIC DNA]</scope>
    <source>
        <strain evidence="5 6">14IE55</strain>
    </source>
</reference>
<dbReference type="PRINTS" id="PR00080">
    <property type="entry name" value="SDRFAMILY"/>
</dbReference>
<dbReference type="SUPFAM" id="SSF51735">
    <property type="entry name" value="NAD(P)-binding Rossmann-fold domains"/>
    <property type="match status" value="1"/>
</dbReference>
<comment type="caution">
    <text evidence="5">The sequence shown here is derived from an EMBL/GenBank/DDBJ whole genome shotgun (WGS) entry which is preliminary data.</text>
</comment>
<dbReference type="CDD" id="cd05233">
    <property type="entry name" value="SDR_c"/>
    <property type="match status" value="1"/>
</dbReference>
<keyword evidence="3" id="KW-0560">Oxidoreductase</keyword>
<dbReference type="PANTHER" id="PTHR43618">
    <property type="entry name" value="7-ALPHA-HYDROXYSTEROID DEHYDROGENASE"/>
    <property type="match status" value="1"/>
</dbReference>
<dbReference type="InterPro" id="IPR057326">
    <property type="entry name" value="KR_dom"/>
</dbReference>
<keyword evidence="6" id="KW-1185">Reference proteome</keyword>
<evidence type="ECO:0000259" key="4">
    <source>
        <dbReference type="SMART" id="SM00822"/>
    </source>
</evidence>
<dbReference type="Gene3D" id="3.40.50.720">
    <property type="entry name" value="NAD(P)-binding Rossmann-like Domain"/>
    <property type="match status" value="1"/>
</dbReference>
<dbReference type="Pfam" id="PF13561">
    <property type="entry name" value="adh_short_C2"/>
    <property type="match status" value="1"/>
</dbReference>
<sequence length="243" mass="24668">MTQLEGKITLITGGTAGIGFATAQRMAAEGATVYLTGRSADKAEAAAALIGGDVHGIAADISSLDDLDRVYGVIRERSSRLDIVVANAGGGDLLGIGDVTEVVYDATFDVNVKGTFFTVQKALPLLGDGAAIIIVSSISGITAAPGMSVYGATKAAVRHLARSWALELAPRDIRVAALCPGPVDTPGMEKHLREAAAHGDVVGPTTPLGRRADADEIAEGALFLATATFLSGSDLILDGAAIA</sequence>
<name>A0ABS6HS65_MYCGD</name>
<dbReference type="PRINTS" id="PR00081">
    <property type="entry name" value="GDHRDH"/>
</dbReference>
<dbReference type="RefSeq" id="WP_214395247.1">
    <property type="nucleotide sequence ID" value="NZ_JAHBOL010000034.1"/>
</dbReference>
<organism evidence="5 6">
    <name type="scientific">Mycolicibacterium goodii</name>
    <name type="common">Mycobacterium goodii</name>
    <dbReference type="NCBI Taxonomy" id="134601"/>
    <lineage>
        <taxon>Bacteria</taxon>
        <taxon>Bacillati</taxon>
        <taxon>Actinomycetota</taxon>
        <taxon>Actinomycetes</taxon>
        <taxon>Mycobacteriales</taxon>
        <taxon>Mycobacteriaceae</taxon>
        <taxon>Mycolicibacterium</taxon>
    </lineage>
</organism>
<comment type="similarity">
    <text evidence="1">Belongs to the short-chain dehydrogenases/reductases (SDR) family.</text>
</comment>
<gene>
    <name evidence="5" type="ORF">KL859_18090</name>
</gene>
<dbReference type="InterPro" id="IPR020904">
    <property type="entry name" value="Sc_DH/Rdtase_CS"/>
</dbReference>
<proteinExistence type="inferred from homology"/>
<evidence type="ECO:0000256" key="1">
    <source>
        <dbReference type="ARBA" id="ARBA00006484"/>
    </source>
</evidence>
<accession>A0ABS6HS65</accession>
<protein>
    <submittedName>
        <fullName evidence="5">SDR family oxidoreductase</fullName>
    </submittedName>
</protein>
<evidence type="ECO:0000313" key="6">
    <source>
        <dbReference type="Proteomes" id="UP000696413"/>
    </source>
</evidence>
<feature type="domain" description="Ketoreductase" evidence="4">
    <location>
        <begin position="7"/>
        <end position="181"/>
    </location>
</feature>
<dbReference type="PROSITE" id="PS00061">
    <property type="entry name" value="ADH_SHORT"/>
    <property type="match status" value="1"/>
</dbReference>
<dbReference type="InterPro" id="IPR002347">
    <property type="entry name" value="SDR_fam"/>
</dbReference>
<evidence type="ECO:0000256" key="2">
    <source>
        <dbReference type="ARBA" id="ARBA00022857"/>
    </source>
</evidence>
<evidence type="ECO:0000313" key="5">
    <source>
        <dbReference type="EMBL" id="MBU8824770.1"/>
    </source>
</evidence>
<dbReference type="EMBL" id="JAHBOM010000013">
    <property type="protein sequence ID" value="MBU8824770.1"/>
    <property type="molecule type" value="Genomic_DNA"/>
</dbReference>